<evidence type="ECO:0000256" key="2">
    <source>
        <dbReference type="ARBA" id="ARBA00022723"/>
    </source>
</evidence>
<dbReference type="InterPro" id="IPR036236">
    <property type="entry name" value="Znf_C2H2_sf"/>
</dbReference>
<evidence type="ECO:0000259" key="8">
    <source>
        <dbReference type="PROSITE" id="PS50157"/>
    </source>
</evidence>
<dbReference type="GO" id="GO:0000978">
    <property type="term" value="F:RNA polymerase II cis-regulatory region sequence-specific DNA binding"/>
    <property type="evidence" value="ECO:0007669"/>
    <property type="project" value="TreeGrafter"/>
</dbReference>
<dbReference type="SUPFAM" id="SSF57667">
    <property type="entry name" value="beta-beta-alpha zinc fingers"/>
    <property type="match status" value="3"/>
</dbReference>
<evidence type="ECO:0000256" key="4">
    <source>
        <dbReference type="ARBA" id="ARBA00022771"/>
    </source>
</evidence>
<evidence type="ECO:0000256" key="7">
    <source>
        <dbReference type="PROSITE-ProRule" id="PRU00042"/>
    </source>
</evidence>
<dbReference type="AlphaFoldDB" id="A0AAN5D8M7"/>
<feature type="domain" description="C2H2-type" evidence="8">
    <location>
        <begin position="5"/>
        <end position="34"/>
    </location>
</feature>
<dbReference type="Gene3D" id="3.30.160.60">
    <property type="entry name" value="Classic Zinc Finger"/>
    <property type="match status" value="3"/>
</dbReference>
<feature type="non-terminal residue" evidence="9">
    <location>
        <position position="124"/>
    </location>
</feature>
<feature type="domain" description="C2H2-type" evidence="8">
    <location>
        <begin position="46"/>
        <end position="73"/>
    </location>
</feature>
<keyword evidence="2" id="KW-0479">Metal-binding</keyword>
<dbReference type="Proteomes" id="UP001328107">
    <property type="component" value="Unassembled WGS sequence"/>
</dbReference>
<proteinExistence type="predicted"/>
<dbReference type="FunFam" id="3.30.160.60:FF:000065">
    <property type="entry name" value="B-cell CLL/lymphoma 6, member B"/>
    <property type="match status" value="1"/>
</dbReference>
<dbReference type="SMART" id="SM00355">
    <property type="entry name" value="ZnF_C2H2"/>
    <property type="match status" value="4"/>
</dbReference>
<evidence type="ECO:0000256" key="5">
    <source>
        <dbReference type="ARBA" id="ARBA00022833"/>
    </source>
</evidence>
<feature type="non-terminal residue" evidence="9">
    <location>
        <position position="1"/>
    </location>
</feature>
<comment type="caution">
    <text evidence="9">The sequence shown here is derived from an EMBL/GenBank/DDBJ whole genome shotgun (WGS) entry which is preliminary data.</text>
</comment>
<dbReference type="EMBL" id="BTRK01000006">
    <property type="protein sequence ID" value="GMR58489.1"/>
    <property type="molecule type" value="Genomic_DNA"/>
</dbReference>
<keyword evidence="6" id="KW-0539">Nucleus</keyword>
<keyword evidence="10" id="KW-1185">Reference proteome</keyword>
<dbReference type="GO" id="GO:0005634">
    <property type="term" value="C:nucleus"/>
    <property type="evidence" value="ECO:0007669"/>
    <property type="project" value="UniProtKB-SubCell"/>
</dbReference>
<dbReference type="FunFam" id="3.30.160.60:FF:000100">
    <property type="entry name" value="Zinc finger 45-like"/>
    <property type="match status" value="1"/>
</dbReference>
<evidence type="ECO:0000313" key="9">
    <source>
        <dbReference type="EMBL" id="GMR58489.1"/>
    </source>
</evidence>
<evidence type="ECO:0000256" key="3">
    <source>
        <dbReference type="ARBA" id="ARBA00022737"/>
    </source>
</evidence>
<dbReference type="GO" id="GO:0000981">
    <property type="term" value="F:DNA-binding transcription factor activity, RNA polymerase II-specific"/>
    <property type="evidence" value="ECO:0007669"/>
    <property type="project" value="TreeGrafter"/>
</dbReference>
<dbReference type="PANTHER" id="PTHR24388">
    <property type="entry name" value="ZINC FINGER PROTEIN"/>
    <property type="match status" value="1"/>
</dbReference>
<dbReference type="Pfam" id="PF00096">
    <property type="entry name" value="zf-C2H2"/>
    <property type="match status" value="2"/>
</dbReference>
<comment type="subcellular location">
    <subcellularLocation>
        <location evidence="1">Nucleus</location>
    </subcellularLocation>
</comment>
<dbReference type="PROSITE" id="PS50157">
    <property type="entry name" value="ZINC_FINGER_C2H2_2"/>
    <property type="match status" value="2"/>
</dbReference>
<evidence type="ECO:0000256" key="6">
    <source>
        <dbReference type="ARBA" id="ARBA00023242"/>
    </source>
</evidence>
<name>A0AAN5D8M7_9BILA</name>
<reference evidence="10" key="1">
    <citation type="submission" date="2022-10" db="EMBL/GenBank/DDBJ databases">
        <title>Genome assembly of Pristionchus species.</title>
        <authorList>
            <person name="Yoshida K."/>
            <person name="Sommer R.J."/>
        </authorList>
    </citation>
    <scope>NUCLEOTIDE SEQUENCE [LARGE SCALE GENOMIC DNA]</scope>
    <source>
        <strain evidence="10">RS5460</strain>
    </source>
</reference>
<keyword evidence="5" id="KW-0862">Zinc</keyword>
<gene>
    <name evidence="9" type="ORF">PMAYCL1PPCAC_28684</name>
</gene>
<keyword evidence="3" id="KW-0677">Repeat</keyword>
<dbReference type="GO" id="GO:0008270">
    <property type="term" value="F:zinc ion binding"/>
    <property type="evidence" value="ECO:0007669"/>
    <property type="project" value="UniProtKB-KW"/>
</dbReference>
<dbReference type="PROSITE" id="PS00028">
    <property type="entry name" value="ZINC_FINGER_C2H2_1"/>
    <property type="match status" value="2"/>
</dbReference>
<accession>A0AAN5D8M7</accession>
<dbReference type="InterPro" id="IPR013087">
    <property type="entry name" value="Znf_C2H2_type"/>
</dbReference>
<dbReference type="InterPro" id="IPR050527">
    <property type="entry name" value="Snail/Krueppel_Znf"/>
</dbReference>
<organism evidence="9 10">
    <name type="scientific">Pristionchus mayeri</name>
    <dbReference type="NCBI Taxonomy" id="1317129"/>
    <lineage>
        <taxon>Eukaryota</taxon>
        <taxon>Metazoa</taxon>
        <taxon>Ecdysozoa</taxon>
        <taxon>Nematoda</taxon>
        <taxon>Chromadorea</taxon>
        <taxon>Rhabditida</taxon>
        <taxon>Rhabditina</taxon>
        <taxon>Diplogasteromorpha</taxon>
        <taxon>Diplogasteroidea</taxon>
        <taxon>Neodiplogasteridae</taxon>
        <taxon>Pristionchus</taxon>
    </lineage>
</organism>
<evidence type="ECO:0000256" key="1">
    <source>
        <dbReference type="ARBA" id="ARBA00004123"/>
    </source>
</evidence>
<evidence type="ECO:0000313" key="10">
    <source>
        <dbReference type="Proteomes" id="UP001328107"/>
    </source>
</evidence>
<sequence length="124" mass="14393">LTDPHVCPQCGARFVRSRDVKRHLRTIDHSINRPVPRVRSNPTKWFKCDKCPKKFTRIDNLKRHRGSHTGKVPLIECPHCDVLLISNLKGHLRQVHKINPHVCDKCGEAFDKFLQLKEHLTSCC</sequence>
<protein>
    <recommendedName>
        <fullName evidence="8">C2H2-type domain-containing protein</fullName>
    </recommendedName>
</protein>
<keyword evidence="4 7" id="KW-0863">Zinc-finger</keyword>
<dbReference type="PANTHER" id="PTHR24388:SF54">
    <property type="entry name" value="PROTEIN ESCARGOT"/>
    <property type="match status" value="1"/>
</dbReference>